<organism evidence="1">
    <name type="scientific">metagenome</name>
    <dbReference type="NCBI Taxonomy" id="256318"/>
    <lineage>
        <taxon>unclassified sequences</taxon>
        <taxon>metagenomes</taxon>
    </lineage>
</organism>
<gene>
    <name evidence="1" type="ORF">DF3PB_40044</name>
</gene>
<sequence>MSCENPFGETIYSYSRAQAIEDGVLVDLSQADSIRQHWKYPFACTSAVWAIIEEALQQPGQDLSGICHDISTMAKLAIRSASDPELVRFSVIIAGRTHALKLHIGPGDTAAPVLTLMLPYED</sequence>
<evidence type="ECO:0000313" key="1">
    <source>
        <dbReference type="EMBL" id="SUS07247.1"/>
    </source>
</evidence>
<accession>A0A380TGV5</accession>
<protein>
    <submittedName>
        <fullName evidence="1">Uncharacterized protein</fullName>
    </submittedName>
</protein>
<dbReference type="InterPro" id="IPR046480">
    <property type="entry name" value="DUF6573"/>
</dbReference>
<name>A0A380TGV5_9ZZZZ</name>
<dbReference type="EMBL" id="UIDG01000334">
    <property type="protein sequence ID" value="SUS07247.1"/>
    <property type="molecule type" value="Genomic_DNA"/>
</dbReference>
<dbReference type="AlphaFoldDB" id="A0A380TGV5"/>
<reference evidence="1" key="1">
    <citation type="submission" date="2018-07" db="EMBL/GenBank/DDBJ databases">
        <authorList>
            <person name="Quirk P.G."/>
            <person name="Krulwich T.A."/>
        </authorList>
    </citation>
    <scope>NUCLEOTIDE SEQUENCE</scope>
</reference>
<proteinExistence type="predicted"/>
<dbReference type="Pfam" id="PF20213">
    <property type="entry name" value="DUF6573"/>
    <property type="match status" value="1"/>
</dbReference>